<sequence length="652" mass="73319">MSSTPAERNEPTAKTIEYLKKVSDNLPPVSHSDFRDAQGFCLAKPRRESIGLHWTFSGWDFESTDEVPLSVNPSLWRQAQLNCAAGLFQVCEKVMQIRGYDISNMTIIDAAEGLIIIDPLAAEETARAGMELYYNTVGYKEVKAIIFTHSHEDHFGGVKGVLPSDYNPDEKKIQIIAPEGFLDHAVSENVYLGNCMSRRAQYMYGPFLPKDPKGLVDAGLGKTVSIGNVTLVSPTLYIKTDGEKHLVAGMEVEFMLAQNTEAPAEMILYFPSVKALCMAEDATHTLHNIYSLRGAEVRDPVAWWKTLDKAIYLYGDKSEVLFAQHHWPTWSTEKIIQFLSSQRDMYKYLNDQTIRLINHGYTMVEIAEMIKLPASLSNEWYNHGYYGTVNHNVKAIYQKYIGWYNSNPADLDPLTPKEGAGKYVEYMGGTERILERATEAYGNGEYRWVAEVLKHVVYTTPAEDPASKDLYQKARNLQADAFEQLGYQAESGPWRNEYLMGAWELRNGVDTSIPSTTVSYDVVLCMTPPMLFDYMGLRLNGPNANGKTIVLNWNFLTEADEKLYLTQLVNCALIHTPVVQSLKPDATLLLRRESLAKILVSQSTIEEELANGAIKIENGGSKEKVIELFSLLDTFTVMFDIITPNPVLSLKN</sequence>
<dbReference type="InterPro" id="IPR052195">
    <property type="entry name" value="Bact_Alkyl/Aryl-Sulfatase"/>
</dbReference>
<dbReference type="CDD" id="cd07710">
    <property type="entry name" value="arylsulfatase_Sdsa1-like_MBL-fold"/>
    <property type="match status" value="1"/>
</dbReference>
<proteinExistence type="inferred from homology"/>
<gene>
    <name evidence="6" type="ORF">K7432_013361</name>
</gene>
<accession>A0ABR2VR25</accession>
<evidence type="ECO:0000256" key="3">
    <source>
        <dbReference type="ARBA" id="ARBA00022833"/>
    </source>
</evidence>
<evidence type="ECO:0000259" key="5">
    <source>
        <dbReference type="SMART" id="SM00849"/>
    </source>
</evidence>
<dbReference type="SMART" id="SM00849">
    <property type="entry name" value="Lactamase_B"/>
    <property type="match status" value="1"/>
</dbReference>
<dbReference type="InterPro" id="IPR036866">
    <property type="entry name" value="RibonucZ/Hydroxyglut_hydro"/>
</dbReference>
<keyword evidence="1" id="KW-0479">Metal-binding</keyword>
<dbReference type="InterPro" id="IPR029229">
    <property type="entry name" value="Alkyl_sulf_C"/>
</dbReference>
<feature type="domain" description="Metallo-beta-lactamase" evidence="5">
    <location>
        <begin position="102"/>
        <end position="325"/>
    </location>
</feature>
<evidence type="ECO:0000256" key="1">
    <source>
        <dbReference type="ARBA" id="ARBA00022723"/>
    </source>
</evidence>
<protein>
    <recommendedName>
        <fullName evidence="5">Metallo-beta-lactamase domain-containing protein</fullName>
    </recommendedName>
</protein>
<dbReference type="SUPFAM" id="SSF56281">
    <property type="entry name" value="Metallo-hydrolase/oxidoreductase"/>
    <property type="match status" value="1"/>
</dbReference>
<dbReference type="Gene3D" id="3.30.1050.10">
    <property type="entry name" value="SCP2 sterol-binding domain"/>
    <property type="match status" value="1"/>
</dbReference>
<dbReference type="Gene3D" id="3.60.15.30">
    <property type="entry name" value="Metallo-beta-lactamase domain"/>
    <property type="match status" value="1"/>
</dbReference>
<dbReference type="EMBL" id="JASJQH010008180">
    <property type="protein sequence ID" value="KAK9694606.1"/>
    <property type="molecule type" value="Genomic_DNA"/>
</dbReference>
<evidence type="ECO:0000256" key="4">
    <source>
        <dbReference type="ARBA" id="ARBA00033751"/>
    </source>
</evidence>
<organism evidence="6 7">
    <name type="scientific">Basidiobolus ranarum</name>
    <dbReference type="NCBI Taxonomy" id="34480"/>
    <lineage>
        <taxon>Eukaryota</taxon>
        <taxon>Fungi</taxon>
        <taxon>Fungi incertae sedis</taxon>
        <taxon>Zoopagomycota</taxon>
        <taxon>Entomophthoromycotina</taxon>
        <taxon>Basidiobolomycetes</taxon>
        <taxon>Basidiobolales</taxon>
        <taxon>Basidiobolaceae</taxon>
        <taxon>Basidiobolus</taxon>
    </lineage>
</organism>
<dbReference type="Proteomes" id="UP001479436">
    <property type="component" value="Unassembled WGS sequence"/>
</dbReference>
<keyword evidence="7" id="KW-1185">Reference proteome</keyword>
<comment type="similarity">
    <text evidence="4">Belongs to the metallo-beta-lactamase superfamily. Type III sulfatase family.</text>
</comment>
<dbReference type="PANTHER" id="PTHR43223">
    <property type="entry name" value="ALKYL/ARYL-SULFATASE"/>
    <property type="match status" value="1"/>
</dbReference>
<dbReference type="SUPFAM" id="SSF55718">
    <property type="entry name" value="SCP-like"/>
    <property type="match status" value="1"/>
</dbReference>
<comment type="caution">
    <text evidence="6">The sequence shown here is derived from an EMBL/GenBank/DDBJ whole genome shotgun (WGS) entry which is preliminary data.</text>
</comment>
<keyword evidence="3" id="KW-0862">Zinc</keyword>
<dbReference type="Gene3D" id="1.25.40.880">
    <property type="entry name" value="Alkyl sulfatase, dimerisation domain"/>
    <property type="match status" value="1"/>
</dbReference>
<dbReference type="InterPro" id="IPR038536">
    <property type="entry name" value="Alkyl/aryl-sulf_dimr_sf"/>
</dbReference>
<dbReference type="InterPro" id="IPR036527">
    <property type="entry name" value="SCP2_sterol-bd_dom_sf"/>
</dbReference>
<dbReference type="PANTHER" id="PTHR43223:SF1">
    <property type="entry name" value="ALKYL_ARYL-SULFATASE BDS1"/>
    <property type="match status" value="1"/>
</dbReference>
<evidence type="ECO:0000256" key="2">
    <source>
        <dbReference type="ARBA" id="ARBA00022801"/>
    </source>
</evidence>
<dbReference type="Pfam" id="PF14864">
    <property type="entry name" value="Alkyl_sulf_C"/>
    <property type="match status" value="1"/>
</dbReference>
<evidence type="ECO:0000313" key="7">
    <source>
        <dbReference type="Proteomes" id="UP001479436"/>
    </source>
</evidence>
<dbReference type="Pfam" id="PF14863">
    <property type="entry name" value="Alkyl_sulf_dimr"/>
    <property type="match status" value="1"/>
</dbReference>
<dbReference type="InterPro" id="IPR001279">
    <property type="entry name" value="Metallo-B-lactamas"/>
</dbReference>
<keyword evidence="2" id="KW-0378">Hydrolase</keyword>
<dbReference type="InterPro" id="IPR044097">
    <property type="entry name" value="Bds1/SdsA1_MBL-fold"/>
</dbReference>
<evidence type="ECO:0000313" key="6">
    <source>
        <dbReference type="EMBL" id="KAK9694606.1"/>
    </source>
</evidence>
<dbReference type="InterPro" id="IPR029228">
    <property type="entry name" value="Alkyl_sulf_dimr"/>
</dbReference>
<dbReference type="Pfam" id="PF00753">
    <property type="entry name" value="Lactamase_B"/>
    <property type="match status" value="1"/>
</dbReference>
<reference evidence="6 7" key="1">
    <citation type="submission" date="2023-04" db="EMBL/GenBank/DDBJ databases">
        <title>Genome of Basidiobolus ranarum AG-B5.</title>
        <authorList>
            <person name="Stajich J.E."/>
            <person name="Carter-House D."/>
            <person name="Gryganskyi A."/>
        </authorList>
    </citation>
    <scope>NUCLEOTIDE SEQUENCE [LARGE SCALE GENOMIC DNA]</scope>
    <source>
        <strain evidence="6 7">AG-B5</strain>
    </source>
</reference>
<name>A0ABR2VR25_9FUNG</name>